<dbReference type="RefSeq" id="WP_063950188.1">
    <property type="nucleotide sequence ID" value="NZ_CP072309.1"/>
</dbReference>
<proteinExistence type="predicted"/>
<accession>A0A176X195</accession>
<comment type="caution">
    <text evidence="1">The sequence shown here is derived from an EMBL/GenBank/DDBJ whole genome shotgun (WGS) entry which is preliminary data.</text>
</comment>
<organism evidence="1 2">
    <name type="scientific">Agrobacterium tumefaciens</name>
    <dbReference type="NCBI Taxonomy" id="358"/>
    <lineage>
        <taxon>Bacteria</taxon>
        <taxon>Pseudomonadati</taxon>
        <taxon>Pseudomonadota</taxon>
        <taxon>Alphaproteobacteria</taxon>
        <taxon>Hyphomicrobiales</taxon>
        <taxon>Rhizobiaceae</taxon>
        <taxon>Rhizobium/Agrobacterium group</taxon>
        <taxon>Agrobacterium</taxon>
        <taxon>Agrobacterium tumefaciens complex</taxon>
    </lineage>
</organism>
<evidence type="ECO:0000313" key="1">
    <source>
        <dbReference type="EMBL" id="OAE40436.1"/>
    </source>
</evidence>
<reference evidence="1 2" key="1">
    <citation type="submission" date="2016-05" db="EMBL/GenBank/DDBJ databases">
        <authorList>
            <person name="Lavstsen T."/>
            <person name="Jespersen J.S."/>
        </authorList>
    </citation>
    <scope>NUCLEOTIDE SEQUENCE [LARGE SCALE GENOMIC DNA]</scope>
    <source>
        <strain evidence="1 2">KCJ1736</strain>
    </source>
</reference>
<name>A0A176X195_AGRTU</name>
<protein>
    <submittedName>
        <fullName evidence="1">Uncharacterized protein</fullName>
    </submittedName>
</protein>
<dbReference type="Proteomes" id="UP000077098">
    <property type="component" value="Unassembled WGS sequence"/>
</dbReference>
<evidence type="ECO:0000313" key="2">
    <source>
        <dbReference type="Proteomes" id="UP000077098"/>
    </source>
</evidence>
<sequence length="75" mass="8310">MFKHGDPQWLLKRPSTANLDEDGATDKKLTKLAFANQKVEGPHNFLSACTNDVAKSPAREEIPARAAFTVFSHSR</sequence>
<dbReference type="AlphaFoldDB" id="A0A176X195"/>
<dbReference type="EMBL" id="LXPS01000036">
    <property type="protein sequence ID" value="OAE40436.1"/>
    <property type="molecule type" value="Genomic_DNA"/>
</dbReference>
<gene>
    <name evidence="1" type="ORF">A7J57_09105</name>
</gene>